<dbReference type="EMBL" id="AP010656">
    <property type="protein sequence ID" value="BAG83836.1"/>
    <property type="molecule type" value="Genomic_DNA"/>
</dbReference>
<dbReference type="InterPro" id="IPR010827">
    <property type="entry name" value="BamA/TamA_POTRA"/>
</dbReference>
<dbReference type="STRING" id="511995.CFPG_573"/>
<evidence type="ECO:0000256" key="3">
    <source>
        <dbReference type="ARBA" id="ARBA00022692"/>
    </source>
</evidence>
<dbReference type="InterPro" id="IPR000184">
    <property type="entry name" value="Bac_surfAg_D15"/>
</dbReference>
<evidence type="ECO:0000313" key="9">
    <source>
        <dbReference type="EMBL" id="BAG83836.1"/>
    </source>
</evidence>
<dbReference type="InterPro" id="IPR039910">
    <property type="entry name" value="D15-like"/>
</dbReference>
<keyword evidence="4" id="KW-0732">Signal</keyword>
<gene>
    <name evidence="9" type="ordered locus">CFPG_573</name>
</gene>
<dbReference type="InterPro" id="IPR034746">
    <property type="entry name" value="POTRA"/>
</dbReference>
<evidence type="ECO:0000256" key="6">
    <source>
        <dbReference type="ARBA" id="ARBA00023136"/>
    </source>
</evidence>
<dbReference type="PANTHER" id="PTHR12815:SF47">
    <property type="entry name" value="TRANSLOCATION AND ASSEMBLY MODULE SUBUNIT TAMA"/>
    <property type="match status" value="1"/>
</dbReference>
<organism evidence="9 10">
    <name type="scientific">Azobacteroides pseudotrichonymphae genomovar. CFP2</name>
    <dbReference type="NCBI Taxonomy" id="511995"/>
    <lineage>
        <taxon>Bacteria</taxon>
        <taxon>Pseudomonadati</taxon>
        <taxon>Bacteroidota</taxon>
        <taxon>Bacteroidia</taxon>
        <taxon>Bacteroidales</taxon>
        <taxon>Candidatus Azobacteroides</taxon>
    </lineage>
</organism>
<dbReference type="PIRSF" id="PIRSF006076">
    <property type="entry name" value="OM_assembly_OMP85"/>
    <property type="match status" value="1"/>
</dbReference>
<dbReference type="GO" id="GO:0019867">
    <property type="term" value="C:outer membrane"/>
    <property type="evidence" value="ECO:0007669"/>
    <property type="project" value="InterPro"/>
</dbReference>
<dbReference type="Pfam" id="PF01103">
    <property type="entry name" value="Omp85"/>
    <property type="match status" value="1"/>
</dbReference>
<evidence type="ECO:0000259" key="8">
    <source>
        <dbReference type="PROSITE" id="PS51779"/>
    </source>
</evidence>
<feature type="domain" description="POTRA" evidence="8">
    <location>
        <begin position="393"/>
        <end position="468"/>
    </location>
</feature>
<dbReference type="Proteomes" id="UP000000723">
    <property type="component" value="Chromosome"/>
</dbReference>
<dbReference type="AlphaFoldDB" id="B6YRL4"/>
<keyword evidence="3" id="KW-0812">Transmembrane</keyword>
<protein>
    <submittedName>
        <fullName evidence="9">Outer membrane protein assembly factor YaeT</fullName>
    </submittedName>
</protein>
<dbReference type="Gene3D" id="2.40.160.50">
    <property type="entry name" value="membrane protein fhac: a member of the omp85/tpsb transporter family"/>
    <property type="match status" value="1"/>
</dbReference>
<feature type="domain" description="POTRA" evidence="8">
    <location>
        <begin position="309"/>
        <end position="390"/>
    </location>
</feature>
<keyword evidence="10" id="KW-1185">Reference proteome</keyword>
<accession>B6YRL4</accession>
<dbReference type="HOGENOM" id="CLU_007664_3_0_10"/>
<dbReference type="PROSITE" id="PS51779">
    <property type="entry name" value="POTRA"/>
    <property type="match status" value="2"/>
</dbReference>
<keyword evidence="7" id="KW-0998">Cell outer membrane</keyword>
<name>B6YRL4_AZOPC</name>
<reference evidence="10" key="1">
    <citation type="journal article" date="2008" name="Science">
        <title>Genome of an endosymbiont coupling N2 fixation to cellulolysis within RT protist cells in termite gut.</title>
        <authorList>
            <person name="Hongoh Y."/>
            <person name="Sharma V.K."/>
            <person name="Prakash T."/>
            <person name="Noda S."/>
            <person name="Toh H."/>
            <person name="Taylor T.D."/>
            <person name="Kudo T."/>
            <person name="Sakaki Y."/>
            <person name="Toyoda A."/>
            <person name="Hattori M."/>
            <person name="Ohkuma M."/>
        </authorList>
    </citation>
    <scope>NUCLEOTIDE SEQUENCE [LARGE SCALE GENOMIC DNA]</scope>
</reference>
<proteinExistence type="predicted"/>
<dbReference type="KEGG" id="aps:CFPG_573"/>
<dbReference type="GO" id="GO:0071709">
    <property type="term" value="P:membrane assembly"/>
    <property type="evidence" value="ECO:0007669"/>
    <property type="project" value="InterPro"/>
</dbReference>
<evidence type="ECO:0000313" key="10">
    <source>
        <dbReference type="Proteomes" id="UP000000723"/>
    </source>
</evidence>
<sequence>MGLRSINRNFLMKKIILLFILFFHFVCLSAAQGMDETPLVIYRLNNNDRKYIIAEIKIKGVENCGYEDYVLTNMCGLSIGDKVSIPGDEITFALKTFLKQKLYSYGEILTTKQTADSVWLEIVLHPNPIVSGINFMGVEKSEQEELEDKIGIVRGLQLTPDLIGCIEKRVKDFFIKKGFSNTEVKIQQKNDIADAGKKIINIMVNRNLKVKVRYIHIVGNNVLSDYALKVIMKNTNERFSLRERLRLSLRKLFSTKKFIKERYDKDVEDIILRYNEKGYRDARIVSDSIVLLKEDQIDIYLTINEGSKYYFRNINWVGNTLYSSENLSHILNIRLGDVYDLKKLNSRLLTDRDAVSNLYHNNGYIFSSMNPIEVCVENDSVDVEVCVLEGIQATINRVSINGNVGVYEDIIRRELATKPGQLFSKEAIMYSTQKIAQMGYFEQELIDVQPIFDSETGMVDINYNLTSKVNDQIEFSTGWGGNNGIIGRLNLKFSNFSVKNLIHPKEYNGIIPQGDGQILALDVQTGIHSKLYKISFLEPWMGAKRPNRFLFNIGYEKTKRQNASLSICNLSASYSKLLSWLDNYSTFTSDLSYQCYWPENWQDFPYGNIQRAHNLTFGFTLSRNSTDNLAYPRYGSIFSLSLNATPPYSLWDIVGSKSPEVHDKWIEYYKWKFKGSIFIPLFNREKVRYKPVLMSGVEYGFVGSYNKNSTLFGTFCIGSNTITKDYDFNEKIGLRGYLPPDEKEHGANAYTKLTLELRYPFVLEQAFTVYSLIFMEAGGIMEDEKYSFGLKRSTGVGIRILLPMIGLMGLDWAYGFDEPFGIDENKSSGFHIHFIFGKEF</sequence>
<dbReference type="Pfam" id="PF07244">
    <property type="entry name" value="POTRA"/>
    <property type="match status" value="4"/>
</dbReference>
<dbReference type="eggNOG" id="COG4775">
    <property type="taxonomic scope" value="Bacteria"/>
</dbReference>
<comment type="subcellular location">
    <subcellularLocation>
        <location evidence="1">Membrane</location>
    </subcellularLocation>
</comment>
<dbReference type="PANTHER" id="PTHR12815">
    <property type="entry name" value="SORTING AND ASSEMBLY MACHINERY SAMM50 PROTEIN FAMILY MEMBER"/>
    <property type="match status" value="1"/>
</dbReference>
<dbReference type="Gene3D" id="3.10.20.310">
    <property type="entry name" value="membrane protein fhac"/>
    <property type="match status" value="3"/>
</dbReference>
<evidence type="ECO:0000256" key="5">
    <source>
        <dbReference type="ARBA" id="ARBA00022737"/>
    </source>
</evidence>
<evidence type="ECO:0000256" key="4">
    <source>
        <dbReference type="ARBA" id="ARBA00022729"/>
    </source>
</evidence>
<keyword evidence="6" id="KW-0472">Membrane</keyword>
<keyword evidence="5" id="KW-0677">Repeat</keyword>
<keyword evidence="2" id="KW-1134">Transmembrane beta strand</keyword>
<evidence type="ECO:0000256" key="7">
    <source>
        <dbReference type="ARBA" id="ARBA00023237"/>
    </source>
</evidence>
<evidence type="ECO:0000256" key="2">
    <source>
        <dbReference type="ARBA" id="ARBA00022452"/>
    </source>
</evidence>
<dbReference type="InterPro" id="IPR023707">
    <property type="entry name" value="OM_assembly_BamA"/>
</dbReference>
<evidence type="ECO:0000256" key="1">
    <source>
        <dbReference type="ARBA" id="ARBA00004370"/>
    </source>
</evidence>